<protein>
    <recommendedName>
        <fullName evidence="3">LPP20 lipoprotein</fullName>
    </recommendedName>
</protein>
<name>A0AA46E065_9FUSO</name>
<dbReference type="RefSeq" id="WP_134112034.1">
    <property type="nucleotide sequence ID" value="NZ_SOBG01000001.1"/>
</dbReference>
<dbReference type="AlphaFoldDB" id="A0AA46E065"/>
<keyword evidence="2" id="KW-1185">Reference proteome</keyword>
<evidence type="ECO:0000313" key="2">
    <source>
        <dbReference type="Proteomes" id="UP000294678"/>
    </source>
</evidence>
<accession>A0AA46E065</accession>
<organism evidence="1 2">
    <name type="scientific">Hypnocyclicus thermotrophus</name>
    <dbReference type="NCBI Taxonomy" id="1627895"/>
    <lineage>
        <taxon>Bacteria</taxon>
        <taxon>Fusobacteriati</taxon>
        <taxon>Fusobacteriota</taxon>
        <taxon>Fusobacteriia</taxon>
        <taxon>Fusobacteriales</taxon>
        <taxon>Fusobacteriaceae</taxon>
        <taxon>Hypnocyclicus</taxon>
    </lineage>
</organism>
<proteinExistence type="predicted"/>
<dbReference type="EMBL" id="SOBG01000001">
    <property type="protein sequence ID" value="TDT72409.1"/>
    <property type="molecule type" value="Genomic_DNA"/>
</dbReference>
<reference evidence="1 2" key="1">
    <citation type="submission" date="2019-03" db="EMBL/GenBank/DDBJ databases">
        <title>Genomic Encyclopedia of Type Strains, Phase IV (KMG-IV): sequencing the most valuable type-strain genomes for metagenomic binning, comparative biology and taxonomic classification.</title>
        <authorList>
            <person name="Goeker M."/>
        </authorList>
    </citation>
    <scope>NUCLEOTIDE SEQUENCE [LARGE SCALE GENOMIC DNA]</scope>
    <source>
        <strain evidence="1 2">DSM 100055</strain>
    </source>
</reference>
<evidence type="ECO:0000313" key="1">
    <source>
        <dbReference type="EMBL" id="TDT72409.1"/>
    </source>
</evidence>
<comment type="caution">
    <text evidence="1">The sequence shown here is derived from an EMBL/GenBank/DDBJ whole genome shotgun (WGS) entry which is preliminary data.</text>
</comment>
<dbReference type="Proteomes" id="UP000294678">
    <property type="component" value="Unassembled WGS sequence"/>
</dbReference>
<evidence type="ECO:0008006" key="3">
    <source>
        <dbReference type="Google" id="ProtNLM"/>
    </source>
</evidence>
<dbReference type="PROSITE" id="PS51257">
    <property type="entry name" value="PROKAR_LIPOPROTEIN"/>
    <property type="match status" value="1"/>
</dbReference>
<sequence>MKNKLLFTLLVIIIGCSNNKVKIISNPKAYDYIIENQIPSKRPDWTYNLKSIENKYKTYELFVGISNFSNDEYTASKIAEENAILQVIKYLGVSAEIERITTKRSENSSSIDNFNLKSKEISKQVSKNYAEKIILLEKYIEEGKYFDPRRFWRPFTRVYSLYGIDKKIINK</sequence>
<gene>
    <name evidence="1" type="ORF">EV215_0213</name>
</gene>